<dbReference type="Proteomes" id="UP001059041">
    <property type="component" value="Unassembled WGS sequence"/>
</dbReference>
<accession>A0A9W7W8V9</accession>
<dbReference type="AlphaFoldDB" id="A0A9W7W8V9"/>
<name>A0A9W7W8V9_TRIRA</name>
<evidence type="ECO:0000313" key="1">
    <source>
        <dbReference type="EMBL" id="KAI7789468.1"/>
    </source>
</evidence>
<proteinExistence type="predicted"/>
<sequence>MHVLFGGEPETATITESDCVDQDVREVIQLLEHNTDFSEEQRSQVLAVTLPWDLPGVTSENRWWLREKILLHSVLGRTTQQVKQLRKGLKDTGVWDFFSSRPDAVPILFPRTCDTNLTPQDLERF</sequence>
<gene>
    <name evidence="1" type="ORF">IRJ41_005825</name>
</gene>
<dbReference type="EMBL" id="JAFHDT010000459">
    <property type="protein sequence ID" value="KAI7789468.1"/>
    <property type="molecule type" value="Genomic_DNA"/>
</dbReference>
<protein>
    <submittedName>
        <fullName evidence="1">Uncharacterized protein</fullName>
    </submittedName>
</protein>
<organism evidence="1 2">
    <name type="scientific">Triplophysa rosa</name>
    <name type="common">Cave loach</name>
    <dbReference type="NCBI Taxonomy" id="992332"/>
    <lineage>
        <taxon>Eukaryota</taxon>
        <taxon>Metazoa</taxon>
        <taxon>Chordata</taxon>
        <taxon>Craniata</taxon>
        <taxon>Vertebrata</taxon>
        <taxon>Euteleostomi</taxon>
        <taxon>Actinopterygii</taxon>
        <taxon>Neopterygii</taxon>
        <taxon>Teleostei</taxon>
        <taxon>Ostariophysi</taxon>
        <taxon>Cypriniformes</taxon>
        <taxon>Nemacheilidae</taxon>
        <taxon>Triplophysa</taxon>
    </lineage>
</organism>
<keyword evidence="2" id="KW-1185">Reference proteome</keyword>
<evidence type="ECO:0000313" key="2">
    <source>
        <dbReference type="Proteomes" id="UP001059041"/>
    </source>
</evidence>
<reference evidence="1" key="1">
    <citation type="submission" date="2021-02" db="EMBL/GenBank/DDBJ databases">
        <title>Comparative genomics reveals that relaxation of natural selection precedes convergent phenotypic evolution of cavefish.</title>
        <authorList>
            <person name="Peng Z."/>
        </authorList>
    </citation>
    <scope>NUCLEOTIDE SEQUENCE</scope>
    <source>
        <tissue evidence="1">Muscle</tissue>
    </source>
</reference>
<comment type="caution">
    <text evidence="1">The sequence shown here is derived from an EMBL/GenBank/DDBJ whole genome shotgun (WGS) entry which is preliminary data.</text>
</comment>